<gene>
    <name evidence="5" type="primary">LOC116940508</name>
</gene>
<keyword evidence="2" id="KW-1133">Transmembrane helix</keyword>
<protein>
    <submittedName>
        <fullName evidence="5">Protein shisa-like-2B</fullName>
    </submittedName>
</protein>
<proteinExistence type="predicted"/>
<sequence>MAPTSVPAGVELSMVPNERARSPLHHRSERRAEVKMIPCSPEQAPSNETVDSTALCSGYVNAEHVSVLAFMCPGPNDSSSATYCCGFADLKYCCEEPDHFFPYSHSYMWALSVGALVGLGFAALVFLAFVVSVCVLGYLFLCTKPRGRLDSGLHLQPQHEEKRRANPELGDFSAFSGGAASVSHAKSHGILFVSEVLKSDTTSTKMEMVLEEAAVIPLGAVTVPSPAHCCTARK</sequence>
<name>A0AAJ7SXI1_PETMA</name>
<feature type="domain" description="Shisa N-terminal" evidence="3">
    <location>
        <begin position="55"/>
        <end position="98"/>
    </location>
</feature>
<evidence type="ECO:0000313" key="4">
    <source>
        <dbReference type="Proteomes" id="UP001318040"/>
    </source>
</evidence>
<keyword evidence="2" id="KW-0812">Transmembrane</keyword>
<evidence type="ECO:0000313" key="5">
    <source>
        <dbReference type="RefSeq" id="XP_032806312.1"/>
    </source>
</evidence>
<dbReference type="GeneID" id="116940508"/>
<feature type="transmembrane region" description="Helical" evidence="2">
    <location>
        <begin position="108"/>
        <end position="141"/>
    </location>
</feature>
<dbReference type="InterPro" id="IPR053891">
    <property type="entry name" value="Shisa_N"/>
</dbReference>
<reference evidence="5" key="1">
    <citation type="submission" date="2025-08" db="UniProtKB">
        <authorList>
            <consortium name="RefSeq"/>
        </authorList>
    </citation>
    <scope>IDENTIFICATION</scope>
    <source>
        <tissue evidence="5">Sperm</tissue>
    </source>
</reference>
<accession>A0AAJ7SXI1</accession>
<keyword evidence="4" id="KW-1185">Reference proteome</keyword>
<evidence type="ECO:0000259" key="3">
    <source>
        <dbReference type="Pfam" id="PF13908"/>
    </source>
</evidence>
<evidence type="ECO:0000256" key="2">
    <source>
        <dbReference type="SAM" id="Phobius"/>
    </source>
</evidence>
<keyword evidence="2" id="KW-0472">Membrane</keyword>
<evidence type="ECO:0000256" key="1">
    <source>
        <dbReference type="SAM" id="MobiDB-lite"/>
    </source>
</evidence>
<dbReference type="Pfam" id="PF13908">
    <property type="entry name" value="Shisa_N"/>
    <property type="match status" value="1"/>
</dbReference>
<dbReference type="AlphaFoldDB" id="A0AAJ7SXI1"/>
<organism evidence="4 5">
    <name type="scientific">Petromyzon marinus</name>
    <name type="common">Sea lamprey</name>
    <dbReference type="NCBI Taxonomy" id="7757"/>
    <lineage>
        <taxon>Eukaryota</taxon>
        <taxon>Metazoa</taxon>
        <taxon>Chordata</taxon>
        <taxon>Craniata</taxon>
        <taxon>Vertebrata</taxon>
        <taxon>Cyclostomata</taxon>
        <taxon>Hyperoartia</taxon>
        <taxon>Petromyzontiformes</taxon>
        <taxon>Petromyzontidae</taxon>
        <taxon>Petromyzon</taxon>
    </lineage>
</organism>
<feature type="region of interest" description="Disordered" evidence="1">
    <location>
        <begin position="1"/>
        <end position="30"/>
    </location>
</feature>
<dbReference type="Proteomes" id="UP001318040">
    <property type="component" value="Chromosome 9"/>
</dbReference>
<dbReference type="KEGG" id="pmrn:116940508"/>
<dbReference type="RefSeq" id="XP_032806312.1">
    <property type="nucleotide sequence ID" value="XM_032950421.1"/>
</dbReference>